<dbReference type="PANTHER" id="PTHR11851">
    <property type="entry name" value="METALLOPROTEASE"/>
    <property type="match status" value="1"/>
</dbReference>
<organism evidence="2">
    <name type="scientific">Angiostrongylus costaricensis</name>
    <name type="common">Nematode worm</name>
    <dbReference type="NCBI Taxonomy" id="334426"/>
    <lineage>
        <taxon>Eukaryota</taxon>
        <taxon>Metazoa</taxon>
        <taxon>Ecdysozoa</taxon>
        <taxon>Nematoda</taxon>
        <taxon>Chromadorea</taxon>
        <taxon>Rhabditida</taxon>
        <taxon>Rhabditina</taxon>
        <taxon>Rhabditomorpha</taxon>
        <taxon>Strongyloidea</taxon>
        <taxon>Metastrongylidae</taxon>
        <taxon>Angiostrongylus</taxon>
    </lineage>
</organism>
<reference evidence="2" key="1">
    <citation type="submission" date="2017-02" db="UniProtKB">
        <authorList>
            <consortium name="WormBaseParasite"/>
        </authorList>
    </citation>
    <scope>IDENTIFICATION</scope>
</reference>
<dbReference type="WBParaSite" id="ACOC_0000041701-mRNA-1">
    <property type="protein sequence ID" value="ACOC_0000041701-mRNA-1"/>
    <property type="gene ID" value="ACOC_0000041701"/>
</dbReference>
<evidence type="ECO:0000313" key="2">
    <source>
        <dbReference type="WBParaSite" id="ACOC_0000041701-mRNA-1"/>
    </source>
</evidence>
<protein>
    <submittedName>
        <fullName evidence="2">Peptidase_M16 domain-containing protein</fullName>
    </submittedName>
</protein>
<proteinExistence type="predicted"/>
<dbReference type="PANTHER" id="PTHR11851:SF226">
    <property type="entry name" value="CYTOCHROME B-C1 COMPLEX SUBUNIT 2, MITOCHONDRIAL"/>
    <property type="match status" value="1"/>
</dbReference>
<dbReference type="InterPro" id="IPR011249">
    <property type="entry name" value="Metalloenz_LuxS/M16"/>
</dbReference>
<feature type="domain" description="Peptidase M16 N-terminal" evidence="1">
    <location>
        <begin position="16"/>
        <end position="145"/>
    </location>
</feature>
<dbReference type="InterPro" id="IPR050361">
    <property type="entry name" value="MPP/UQCRC_Complex"/>
</dbReference>
<dbReference type="InterPro" id="IPR011765">
    <property type="entry name" value="Pept_M16_N"/>
</dbReference>
<name>A0A0R3PA78_ANGCS</name>
<dbReference type="AlphaFoldDB" id="A0A0R3PA78"/>
<dbReference type="Gene3D" id="3.30.830.10">
    <property type="entry name" value="Metalloenzyme, LuxS/M16 peptidase-like"/>
    <property type="match status" value="1"/>
</dbReference>
<dbReference type="GO" id="GO:0005739">
    <property type="term" value="C:mitochondrion"/>
    <property type="evidence" value="ECO:0007669"/>
    <property type="project" value="TreeGrafter"/>
</dbReference>
<dbReference type="GO" id="GO:0046872">
    <property type="term" value="F:metal ion binding"/>
    <property type="evidence" value="ECO:0007669"/>
    <property type="project" value="InterPro"/>
</dbReference>
<accession>A0A0R3PA78</accession>
<evidence type="ECO:0000259" key="1">
    <source>
        <dbReference type="Pfam" id="PF00675"/>
    </source>
</evidence>
<dbReference type="SUPFAM" id="SSF63411">
    <property type="entry name" value="LuxS/MPP-like metallohydrolase"/>
    <property type="match status" value="1"/>
</dbReference>
<sequence length="175" mass="19380">LIDAVNDTVIRAIKVLLFRAGSRYENLNQHGLVHHLRNSVGRDSANYPGLSLIWSSAVSGGRVNAFSTRDIYGVSLALPRDETSVGISILGHIAQPAFKPWDFEDVLPTLKVDNAYKAAYDVAFEDLHRAAYRNGPLARSVYAPKVAIGKLSYKTLAEFSVRCCAFVNRRELFRA</sequence>
<dbReference type="Pfam" id="PF00675">
    <property type="entry name" value="Peptidase_M16"/>
    <property type="match status" value="1"/>
</dbReference>